<dbReference type="InterPro" id="IPR055507">
    <property type="entry name" value="DUF7079"/>
</dbReference>
<protein>
    <recommendedName>
        <fullName evidence="2">DUF7079 domain-containing protein</fullName>
    </recommendedName>
</protein>
<evidence type="ECO:0000313" key="3">
    <source>
        <dbReference type="EMBL" id="CAI6047488.1"/>
    </source>
</evidence>
<dbReference type="Proteomes" id="UP001160390">
    <property type="component" value="Unassembled WGS sequence"/>
</dbReference>
<keyword evidence="4" id="KW-1185">Reference proteome</keyword>
<proteinExistence type="predicted"/>
<name>A0AA35PUR6_9HYPO</name>
<evidence type="ECO:0000313" key="4">
    <source>
        <dbReference type="Proteomes" id="UP001160390"/>
    </source>
</evidence>
<dbReference type="Pfam" id="PF23296">
    <property type="entry name" value="DUF7079"/>
    <property type="match status" value="1"/>
</dbReference>
<comment type="caution">
    <text evidence="3">The sequence shown here is derived from an EMBL/GenBank/DDBJ whole genome shotgun (WGS) entry which is preliminary data.</text>
</comment>
<accession>A0AA35PUR6</accession>
<dbReference type="AlphaFoldDB" id="A0AA35PUR6"/>
<feature type="region of interest" description="Disordered" evidence="1">
    <location>
        <begin position="61"/>
        <end position="94"/>
    </location>
</feature>
<dbReference type="EMBL" id="CABFNP030000582">
    <property type="protein sequence ID" value="CAI6047488.1"/>
    <property type="molecule type" value="Genomic_DNA"/>
</dbReference>
<reference evidence="3" key="1">
    <citation type="submission" date="2023-01" db="EMBL/GenBank/DDBJ databases">
        <authorList>
            <person name="Piombo E."/>
        </authorList>
    </citation>
    <scope>NUCLEOTIDE SEQUENCE</scope>
</reference>
<gene>
    <name evidence="3" type="ORF">CCHLO57077_00013003</name>
</gene>
<evidence type="ECO:0000256" key="1">
    <source>
        <dbReference type="SAM" id="MobiDB-lite"/>
    </source>
</evidence>
<organism evidence="3 4">
    <name type="scientific">Clonostachys chloroleuca</name>
    <dbReference type="NCBI Taxonomy" id="1926264"/>
    <lineage>
        <taxon>Eukaryota</taxon>
        <taxon>Fungi</taxon>
        <taxon>Dikarya</taxon>
        <taxon>Ascomycota</taxon>
        <taxon>Pezizomycotina</taxon>
        <taxon>Sordariomycetes</taxon>
        <taxon>Hypocreomycetidae</taxon>
        <taxon>Hypocreales</taxon>
        <taxon>Bionectriaceae</taxon>
        <taxon>Clonostachys</taxon>
    </lineage>
</organism>
<sequence>MTASKIDEVARSLQPLHMPLDQLDKILYDDVFPVLYPNLVATAGIWDAFDENELINRVDDRRIHPPVPPQRRSVTPTWNNVKKKLRQLDQEGSS</sequence>
<evidence type="ECO:0000259" key="2">
    <source>
        <dbReference type="Pfam" id="PF23296"/>
    </source>
</evidence>
<feature type="domain" description="DUF7079" evidence="2">
    <location>
        <begin position="7"/>
        <end position="75"/>
    </location>
</feature>